<dbReference type="Proteomes" id="UP000504607">
    <property type="component" value="Chromosome 4"/>
</dbReference>
<dbReference type="RefSeq" id="XP_029120104.1">
    <property type="nucleotide sequence ID" value="XM_029264271.1"/>
</dbReference>
<gene>
    <name evidence="3 4" type="primary">LOC105044185</name>
</gene>
<sequence>METKCVYLVEPEVFQDEDAIPCSSDSIRRLGEDNCLYFAVPELKLGMFDKVGRKLPLILAVGQSKNCSCNQKSCPCGDELIFANYINYVRPNRKFAQHCIGSAEPSSDSIQIFWRTESLLNIPVNARYMFKSLKLRRRTRNINDLGDFIVECSPAARSVNVIVSPSGRWVFDSIEAYVEERTLIKRSLFFELGNPDDTMAHIRSRSTSTRQIESSELTSAPSGLFNTSSQKPVMAVIPFGKRKTMSNFSEELILSCSTTNLPCSYQSSSPAHHFPSTGLVRCVWKSGTPQFVFSLNDDPRELYLANPLKIKSSVNRVMDYMYLFHSKTDGQKDPRNHVNGASNVVGKMKVSSTIVLKSNRSKFVETEFVLFGANKENFKEMQSSSSPLMKSKGFSKKVAGIFRPSHSSKHVSTHKVGEASSQSGGLEEEFIGKVSSIDESFALNQLADDFPPNFELAAIVVEDHQHDSNNLAASGGWGLSFLNRAGHVDNCREPSSASENREENLMRNSRKSGRSMNVLVPAGFHGGPITRTGGPSGLIERWRSGGHCDCGGWDVGCPLTVLNNNCIHSKNLLPEESQEDCNSVDLFMEGAKHGEPTLKLVNSSENLYVIYFQSTLSALQSFSIAVAIIHSQTPDLYPKL</sequence>
<evidence type="ECO:0000313" key="2">
    <source>
        <dbReference type="Proteomes" id="UP000504607"/>
    </source>
</evidence>
<reference evidence="3 4" key="1">
    <citation type="submission" date="2025-04" db="UniProtKB">
        <authorList>
            <consortium name="RefSeq"/>
        </authorList>
    </citation>
    <scope>IDENTIFICATION</scope>
</reference>
<dbReference type="RefSeq" id="XP_029120103.1">
    <property type="nucleotide sequence ID" value="XM_029264270.1"/>
</dbReference>
<dbReference type="PANTHER" id="PTHR31390">
    <property type="entry name" value="EXPRESSED PROTEIN"/>
    <property type="match status" value="1"/>
</dbReference>
<evidence type="ECO:0000256" key="1">
    <source>
        <dbReference type="SAM" id="MobiDB-lite"/>
    </source>
</evidence>
<feature type="region of interest" description="Disordered" evidence="1">
    <location>
        <begin position="492"/>
        <end position="512"/>
    </location>
</feature>
<organism evidence="2 3">
    <name type="scientific">Elaeis guineensis var. tenera</name>
    <name type="common">Oil palm</name>
    <dbReference type="NCBI Taxonomy" id="51953"/>
    <lineage>
        <taxon>Eukaryota</taxon>
        <taxon>Viridiplantae</taxon>
        <taxon>Streptophyta</taxon>
        <taxon>Embryophyta</taxon>
        <taxon>Tracheophyta</taxon>
        <taxon>Spermatophyta</taxon>
        <taxon>Magnoliopsida</taxon>
        <taxon>Liliopsida</taxon>
        <taxon>Arecaceae</taxon>
        <taxon>Arecoideae</taxon>
        <taxon>Cocoseae</taxon>
        <taxon>Elaeidinae</taxon>
        <taxon>Elaeis</taxon>
    </lineage>
</organism>
<protein>
    <submittedName>
        <fullName evidence="3 4">Uncharacterized protein LOC105044185</fullName>
    </submittedName>
</protein>
<accession>A0A8N4IFN1</accession>
<proteinExistence type="predicted"/>
<dbReference type="AlphaFoldDB" id="A0A8N4IFN1"/>
<dbReference type="Pfam" id="PF12043">
    <property type="entry name" value="DUF3527"/>
    <property type="match status" value="1"/>
</dbReference>
<evidence type="ECO:0000313" key="4">
    <source>
        <dbReference type="RefSeq" id="XP_029120104.1"/>
    </source>
</evidence>
<dbReference type="PANTHER" id="PTHR31390:SF2">
    <property type="entry name" value="EXPRESSED PROTEIN"/>
    <property type="match status" value="1"/>
</dbReference>
<evidence type="ECO:0000313" key="3">
    <source>
        <dbReference type="RefSeq" id="XP_029120103.1"/>
    </source>
</evidence>
<dbReference type="KEGG" id="egu:105044185"/>
<name>A0A8N4IFN1_ELAGV</name>
<dbReference type="OrthoDB" id="767438at2759"/>
<dbReference type="InterPro" id="IPR021916">
    <property type="entry name" value="DUF3527"/>
</dbReference>
<keyword evidence="2" id="KW-1185">Reference proteome</keyword>